<dbReference type="OrthoDB" id="4325372at2"/>
<evidence type="ECO:0000256" key="6">
    <source>
        <dbReference type="ARBA" id="ARBA00023136"/>
    </source>
</evidence>
<evidence type="ECO:0000256" key="5">
    <source>
        <dbReference type="ARBA" id="ARBA00022989"/>
    </source>
</evidence>
<feature type="transmembrane region" description="Helical" evidence="7">
    <location>
        <begin position="336"/>
        <end position="359"/>
    </location>
</feature>
<evidence type="ECO:0000256" key="4">
    <source>
        <dbReference type="ARBA" id="ARBA00022692"/>
    </source>
</evidence>
<evidence type="ECO:0000259" key="8">
    <source>
        <dbReference type="PROSITE" id="PS50850"/>
    </source>
</evidence>
<feature type="transmembrane region" description="Helical" evidence="7">
    <location>
        <begin position="20"/>
        <end position="43"/>
    </location>
</feature>
<dbReference type="Gene3D" id="1.20.1720.10">
    <property type="entry name" value="Multidrug resistance protein D"/>
    <property type="match status" value="1"/>
</dbReference>
<name>A0A4Q7J6Z7_9PSEU</name>
<dbReference type="SUPFAM" id="SSF103473">
    <property type="entry name" value="MFS general substrate transporter"/>
    <property type="match status" value="1"/>
</dbReference>
<dbReference type="Gene3D" id="1.20.1250.20">
    <property type="entry name" value="MFS general substrate transporter like domains"/>
    <property type="match status" value="1"/>
</dbReference>
<feature type="transmembrane region" description="Helical" evidence="7">
    <location>
        <begin position="147"/>
        <end position="169"/>
    </location>
</feature>
<dbReference type="AlphaFoldDB" id="A0A4Q7J6Z7"/>
<feature type="transmembrane region" description="Helical" evidence="7">
    <location>
        <begin position="88"/>
        <end position="106"/>
    </location>
</feature>
<proteinExistence type="predicted"/>
<dbReference type="InterPro" id="IPR020846">
    <property type="entry name" value="MFS_dom"/>
</dbReference>
<feature type="transmembrane region" description="Helical" evidence="7">
    <location>
        <begin position="175"/>
        <end position="197"/>
    </location>
</feature>
<evidence type="ECO:0000313" key="9">
    <source>
        <dbReference type="EMBL" id="RZQ62927.1"/>
    </source>
</evidence>
<organism evidence="9 10">
    <name type="scientific">Amycolatopsis suaedae</name>
    <dbReference type="NCBI Taxonomy" id="2510978"/>
    <lineage>
        <taxon>Bacteria</taxon>
        <taxon>Bacillati</taxon>
        <taxon>Actinomycetota</taxon>
        <taxon>Actinomycetes</taxon>
        <taxon>Pseudonocardiales</taxon>
        <taxon>Pseudonocardiaceae</taxon>
        <taxon>Amycolatopsis</taxon>
    </lineage>
</organism>
<keyword evidence="10" id="KW-1185">Reference proteome</keyword>
<comment type="caution">
    <text evidence="9">The sequence shown here is derived from an EMBL/GenBank/DDBJ whole genome shotgun (WGS) entry which is preliminary data.</text>
</comment>
<keyword evidence="5 7" id="KW-1133">Transmembrane helix</keyword>
<feature type="transmembrane region" description="Helical" evidence="7">
    <location>
        <begin position="55"/>
        <end position="76"/>
    </location>
</feature>
<comment type="subcellular location">
    <subcellularLocation>
        <location evidence="1">Cell membrane</location>
        <topology evidence="1">Multi-pass membrane protein</topology>
    </subcellularLocation>
</comment>
<feature type="transmembrane region" description="Helical" evidence="7">
    <location>
        <begin position="365"/>
        <end position="391"/>
    </location>
</feature>
<reference evidence="9 10" key="1">
    <citation type="submission" date="2019-02" db="EMBL/GenBank/DDBJ databases">
        <title>Draft genome sequence of Amycolatopsis sp. 8-3EHSu isolated from roots of Suaeda maritima.</title>
        <authorList>
            <person name="Duangmal K."/>
            <person name="Chantavorakit T."/>
        </authorList>
    </citation>
    <scope>NUCLEOTIDE SEQUENCE [LARGE SCALE GENOMIC DNA]</scope>
    <source>
        <strain evidence="9 10">8-3EHSu</strain>
    </source>
</reference>
<keyword evidence="3" id="KW-1003">Cell membrane</keyword>
<dbReference type="Pfam" id="PF07690">
    <property type="entry name" value="MFS_1"/>
    <property type="match status" value="1"/>
</dbReference>
<dbReference type="PROSITE" id="PS50850">
    <property type="entry name" value="MFS"/>
    <property type="match status" value="1"/>
</dbReference>
<dbReference type="InterPro" id="IPR011701">
    <property type="entry name" value="MFS"/>
</dbReference>
<dbReference type="EMBL" id="SFCC01000007">
    <property type="protein sequence ID" value="RZQ62927.1"/>
    <property type="molecule type" value="Genomic_DNA"/>
</dbReference>
<dbReference type="CDD" id="cd17321">
    <property type="entry name" value="MFS_MMR_MDR_like"/>
    <property type="match status" value="1"/>
</dbReference>
<evidence type="ECO:0000256" key="1">
    <source>
        <dbReference type="ARBA" id="ARBA00004651"/>
    </source>
</evidence>
<dbReference type="PANTHER" id="PTHR42718:SF46">
    <property type="entry name" value="BLR6921 PROTEIN"/>
    <property type="match status" value="1"/>
</dbReference>
<feature type="transmembrane region" description="Helical" evidence="7">
    <location>
        <begin position="234"/>
        <end position="256"/>
    </location>
</feature>
<gene>
    <name evidence="9" type="ORF">EWH70_14590</name>
</gene>
<accession>A0A4Q7J6Z7</accession>
<feature type="domain" description="Major facilitator superfamily (MFS) profile" evidence="8">
    <location>
        <begin position="21"/>
        <end position="461"/>
    </location>
</feature>
<evidence type="ECO:0000256" key="7">
    <source>
        <dbReference type="SAM" id="Phobius"/>
    </source>
</evidence>
<sequence>MVPGSGGSAGSRRSRRSSAIALAVASAAQFTTALEFSVVYLALPSIGADLAASPALVAWVVNAYAVLFAGFLVLGGRLADRVGYRRQFVCAMVAFGAASALAGLAGDAGVLIVARAAQGLSIALLQPAVLGLLGTSFPAGAARDRALTVWSSVGAVGLAAGAVLGGMLAATSWRLVFLLNVPLTLACALGALALTGLPRGRPARRPFPVFASLLATAGVLVLALGLTFGGEWGWGSAPAVGCVLAGGVLMVAFAAHERRGTTVLIESVLRQSASLRLGAAATAFFMASVGAEYYLVTLLMQNAWGYTAVQAGVAFLPLALLVTAGSAAGGPAVRRWGAAATLATGFGISAPGLALLAFTVAGDSYLLHLLPGLVLSGFGNGLVFTSMFALGTRAVPAVRHGTAGALLTTSQYLAGALALAVLTVVLGRAPERADFQSAFLLTAAVAVAGMLTVLARSPRGA</sequence>
<evidence type="ECO:0000256" key="2">
    <source>
        <dbReference type="ARBA" id="ARBA00022448"/>
    </source>
</evidence>
<feature type="transmembrane region" description="Helical" evidence="7">
    <location>
        <begin position="438"/>
        <end position="455"/>
    </location>
</feature>
<dbReference type="Proteomes" id="UP000292003">
    <property type="component" value="Unassembled WGS sequence"/>
</dbReference>
<keyword evidence="4 7" id="KW-0812">Transmembrane</keyword>
<dbReference type="PANTHER" id="PTHR42718">
    <property type="entry name" value="MAJOR FACILITATOR SUPERFAMILY MULTIDRUG TRANSPORTER MFSC"/>
    <property type="match status" value="1"/>
</dbReference>
<evidence type="ECO:0000256" key="3">
    <source>
        <dbReference type="ARBA" id="ARBA00022475"/>
    </source>
</evidence>
<feature type="transmembrane region" description="Helical" evidence="7">
    <location>
        <begin position="277"/>
        <end position="297"/>
    </location>
</feature>
<protein>
    <submittedName>
        <fullName evidence="9">MFS transporter</fullName>
    </submittedName>
</protein>
<dbReference type="InterPro" id="IPR036259">
    <property type="entry name" value="MFS_trans_sf"/>
</dbReference>
<dbReference type="GO" id="GO:0022857">
    <property type="term" value="F:transmembrane transporter activity"/>
    <property type="evidence" value="ECO:0007669"/>
    <property type="project" value="InterPro"/>
</dbReference>
<feature type="transmembrane region" description="Helical" evidence="7">
    <location>
        <begin position="303"/>
        <end position="324"/>
    </location>
</feature>
<feature type="transmembrane region" description="Helical" evidence="7">
    <location>
        <begin position="209"/>
        <end position="228"/>
    </location>
</feature>
<feature type="transmembrane region" description="Helical" evidence="7">
    <location>
        <begin position="403"/>
        <end position="426"/>
    </location>
</feature>
<keyword evidence="6 7" id="KW-0472">Membrane</keyword>
<dbReference type="GO" id="GO:0005886">
    <property type="term" value="C:plasma membrane"/>
    <property type="evidence" value="ECO:0007669"/>
    <property type="project" value="UniProtKB-SubCell"/>
</dbReference>
<keyword evidence="2" id="KW-0813">Transport</keyword>
<evidence type="ECO:0000313" key="10">
    <source>
        <dbReference type="Proteomes" id="UP000292003"/>
    </source>
</evidence>
<feature type="transmembrane region" description="Helical" evidence="7">
    <location>
        <begin position="112"/>
        <end position="135"/>
    </location>
</feature>